<feature type="transmembrane region" description="Helical" evidence="8">
    <location>
        <begin position="59"/>
        <end position="76"/>
    </location>
</feature>
<evidence type="ECO:0000256" key="8">
    <source>
        <dbReference type="SAM" id="Phobius"/>
    </source>
</evidence>
<dbReference type="PANTHER" id="PTHR31595:SF77">
    <property type="entry name" value="ACYL-COA--STEROL O-ACYLTRANSFERASE 1-LIKE"/>
    <property type="match status" value="1"/>
</dbReference>
<dbReference type="InterPro" id="IPR032805">
    <property type="entry name" value="Wax_synthase_dom"/>
</dbReference>
<proteinExistence type="inferred from homology"/>
<name>A0A2G5ET78_AQUCA</name>
<dbReference type="OrthoDB" id="1077582at2759"/>
<evidence type="ECO:0000256" key="7">
    <source>
        <dbReference type="ARBA" id="ARBA00023315"/>
    </source>
</evidence>
<comment type="subcellular location">
    <subcellularLocation>
        <location evidence="1">Membrane</location>
        <topology evidence="1">Multi-pass membrane protein</topology>
    </subcellularLocation>
</comment>
<evidence type="ECO:0000259" key="9">
    <source>
        <dbReference type="Pfam" id="PF13813"/>
    </source>
</evidence>
<dbReference type="AlphaFoldDB" id="A0A2G5ET78"/>
<evidence type="ECO:0000256" key="4">
    <source>
        <dbReference type="ARBA" id="ARBA00022692"/>
    </source>
</evidence>
<evidence type="ECO:0000313" key="10">
    <source>
        <dbReference type="EMBL" id="PIA58956.1"/>
    </source>
</evidence>
<dbReference type="STRING" id="218851.A0A2G5ET78"/>
<dbReference type="GO" id="GO:0016020">
    <property type="term" value="C:membrane"/>
    <property type="evidence" value="ECO:0007669"/>
    <property type="project" value="UniProtKB-SubCell"/>
</dbReference>
<dbReference type="GO" id="GO:0008374">
    <property type="term" value="F:O-acyltransferase activity"/>
    <property type="evidence" value="ECO:0007669"/>
    <property type="project" value="InterPro"/>
</dbReference>
<reference evidence="10 11" key="1">
    <citation type="submission" date="2017-09" db="EMBL/GenBank/DDBJ databases">
        <title>WGS assembly of Aquilegia coerulea Goldsmith.</title>
        <authorList>
            <person name="Hodges S."/>
            <person name="Kramer E."/>
            <person name="Nordborg M."/>
            <person name="Tomkins J."/>
            <person name="Borevitz J."/>
            <person name="Derieg N."/>
            <person name="Yan J."/>
            <person name="Mihaltcheva S."/>
            <person name="Hayes R.D."/>
            <person name="Rokhsar D."/>
        </authorList>
    </citation>
    <scope>NUCLEOTIDE SEQUENCE [LARGE SCALE GENOMIC DNA]</scope>
    <source>
        <strain evidence="11">cv. Goldsmith</strain>
    </source>
</reference>
<keyword evidence="6 8" id="KW-0472">Membrane</keyword>
<evidence type="ECO:0000256" key="3">
    <source>
        <dbReference type="ARBA" id="ARBA00022679"/>
    </source>
</evidence>
<gene>
    <name evidence="10" type="ORF">AQUCO_00400072v1</name>
</gene>
<dbReference type="Proteomes" id="UP000230069">
    <property type="component" value="Unassembled WGS sequence"/>
</dbReference>
<feature type="domain" description="Wax synthase" evidence="9">
    <location>
        <begin position="5"/>
        <end position="64"/>
    </location>
</feature>
<keyword evidence="11" id="KW-1185">Reference proteome</keyword>
<dbReference type="EMBL" id="KZ305021">
    <property type="protein sequence ID" value="PIA58956.1"/>
    <property type="molecule type" value="Genomic_DNA"/>
</dbReference>
<keyword evidence="7" id="KW-0012">Acyltransferase</keyword>
<feature type="transmembrane region" description="Helical" evidence="8">
    <location>
        <begin position="21"/>
        <end position="39"/>
    </location>
</feature>
<keyword evidence="3" id="KW-0808">Transferase</keyword>
<dbReference type="GO" id="GO:0006629">
    <property type="term" value="P:lipid metabolic process"/>
    <property type="evidence" value="ECO:0007669"/>
    <property type="project" value="InterPro"/>
</dbReference>
<dbReference type="InterPro" id="IPR044851">
    <property type="entry name" value="Wax_synthase"/>
</dbReference>
<evidence type="ECO:0000256" key="2">
    <source>
        <dbReference type="ARBA" id="ARBA00007282"/>
    </source>
</evidence>
<keyword evidence="5 8" id="KW-1133">Transmembrane helix</keyword>
<sequence>MISKSLKSSIHERTRSLFTPVLGRSCAIHPAVLATFVVSGLMHEVMHFYLGRTWPTWEVMWFFIIHGVCVTIEVEIKKKASKSGWKLHPMISMPLTVGFVMVTGIWLCYAELIHCGADVREIEEYVAFVDYVKHCLRIV</sequence>
<accession>A0A2G5ET78</accession>
<organism evidence="10 11">
    <name type="scientific">Aquilegia coerulea</name>
    <name type="common">Rocky mountain columbine</name>
    <dbReference type="NCBI Taxonomy" id="218851"/>
    <lineage>
        <taxon>Eukaryota</taxon>
        <taxon>Viridiplantae</taxon>
        <taxon>Streptophyta</taxon>
        <taxon>Embryophyta</taxon>
        <taxon>Tracheophyta</taxon>
        <taxon>Spermatophyta</taxon>
        <taxon>Magnoliopsida</taxon>
        <taxon>Ranunculales</taxon>
        <taxon>Ranunculaceae</taxon>
        <taxon>Thalictroideae</taxon>
        <taxon>Aquilegia</taxon>
    </lineage>
</organism>
<evidence type="ECO:0000256" key="6">
    <source>
        <dbReference type="ARBA" id="ARBA00023136"/>
    </source>
</evidence>
<dbReference type="Pfam" id="PF13813">
    <property type="entry name" value="MBOAT_2"/>
    <property type="match status" value="1"/>
</dbReference>
<evidence type="ECO:0000256" key="1">
    <source>
        <dbReference type="ARBA" id="ARBA00004141"/>
    </source>
</evidence>
<feature type="transmembrane region" description="Helical" evidence="8">
    <location>
        <begin position="88"/>
        <end position="107"/>
    </location>
</feature>
<dbReference type="PANTHER" id="PTHR31595">
    <property type="entry name" value="LONG-CHAIN-ALCOHOL O-FATTY-ACYLTRANSFERASE 3-RELATED"/>
    <property type="match status" value="1"/>
</dbReference>
<evidence type="ECO:0000313" key="11">
    <source>
        <dbReference type="Proteomes" id="UP000230069"/>
    </source>
</evidence>
<dbReference type="InParanoid" id="A0A2G5ET78"/>
<keyword evidence="4 8" id="KW-0812">Transmembrane</keyword>
<comment type="similarity">
    <text evidence="2">Belongs to the wax synthase family.</text>
</comment>
<evidence type="ECO:0000256" key="5">
    <source>
        <dbReference type="ARBA" id="ARBA00022989"/>
    </source>
</evidence>
<protein>
    <recommendedName>
        <fullName evidence="9">Wax synthase domain-containing protein</fullName>
    </recommendedName>
</protein>